<dbReference type="FunFam" id="3.40.50.720:FF:000243">
    <property type="entry name" value="Ubiquitin-like modifier-activating enzyme ATG7"/>
    <property type="match status" value="1"/>
</dbReference>
<protein>
    <recommendedName>
        <fullName evidence="2 7">Ubiquitin-like modifier-activating enzyme ATG7</fullName>
    </recommendedName>
    <alternativeName>
        <fullName evidence="7">Autophagy-related protein 7</fullName>
    </alternativeName>
</protein>
<dbReference type="GO" id="GO:0034727">
    <property type="term" value="P:piecemeal microautophagy of the nucleus"/>
    <property type="evidence" value="ECO:0007669"/>
    <property type="project" value="TreeGrafter"/>
</dbReference>
<dbReference type="GO" id="GO:0000407">
    <property type="term" value="C:phagophore assembly site"/>
    <property type="evidence" value="ECO:0007669"/>
    <property type="project" value="UniProtKB-SubCell"/>
</dbReference>
<dbReference type="Proteomes" id="UP000007264">
    <property type="component" value="Unassembled WGS sequence"/>
</dbReference>
<dbReference type="PANTHER" id="PTHR10953:SF3">
    <property type="entry name" value="UBIQUITIN-LIKE MODIFIER-ACTIVATING ENZYME ATG7"/>
    <property type="match status" value="1"/>
</dbReference>
<feature type="domain" description="THIF-type NAD/FAD binding fold" evidence="9">
    <location>
        <begin position="335"/>
        <end position="579"/>
    </location>
</feature>
<dbReference type="PANTHER" id="PTHR10953">
    <property type="entry name" value="UBIQUITIN-ACTIVATING ENZYME E1"/>
    <property type="match status" value="1"/>
</dbReference>
<dbReference type="SUPFAM" id="SSF69572">
    <property type="entry name" value="Activating enzymes of the ubiquitin-like proteins"/>
    <property type="match status" value="1"/>
</dbReference>
<dbReference type="InterPro" id="IPR042523">
    <property type="entry name" value="Atg7_N_2"/>
</dbReference>
<feature type="domain" description="Ubiquitin-like modifier-activating enzyme Atg7 N-terminal" evidence="10">
    <location>
        <begin position="29"/>
        <end position="320"/>
    </location>
</feature>
<dbReference type="GO" id="GO:0032446">
    <property type="term" value="P:protein modification by small protein conjugation"/>
    <property type="evidence" value="ECO:0007669"/>
    <property type="project" value="TreeGrafter"/>
</dbReference>
<comment type="subcellular location">
    <subcellularLocation>
        <location evidence="7">Cytoplasm</location>
    </subcellularLocation>
    <subcellularLocation>
        <location evidence="7">Preautophagosomal structure</location>
    </subcellularLocation>
</comment>
<evidence type="ECO:0000256" key="5">
    <source>
        <dbReference type="ARBA" id="ARBA00023006"/>
    </source>
</evidence>
<dbReference type="AlphaFoldDB" id="I0YZG3"/>
<name>I0YZG3_COCSC</name>
<keyword evidence="4 7" id="KW-0653">Protein transport</keyword>
<evidence type="ECO:0000256" key="3">
    <source>
        <dbReference type="ARBA" id="ARBA00022448"/>
    </source>
</evidence>
<dbReference type="OrthoDB" id="338614at2759"/>
<evidence type="ECO:0000256" key="8">
    <source>
        <dbReference type="SAM" id="MobiDB-lite"/>
    </source>
</evidence>
<keyword evidence="5 7" id="KW-0072">Autophagy</keyword>
<keyword evidence="7" id="KW-0833">Ubl conjugation pathway</keyword>
<dbReference type="EMBL" id="AGSI01000007">
    <property type="protein sequence ID" value="EIE23782.1"/>
    <property type="molecule type" value="Genomic_DNA"/>
</dbReference>
<dbReference type="GeneID" id="17041774"/>
<evidence type="ECO:0000259" key="10">
    <source>
        <dbReference type="Pfam" id="PF16420"/>
    </source>
</evidence>
<dbReference type="InterPro" id="IPR045886">
    <property type="entry name" value="ThiF/MoeB/HesA"/>
</dbReference>
<dbReference type="InterPro" id="IPR042522">
    <property type="entry name" value="Atg7_N_1"/>
</dbReference>
<comment type="subunit">
    <text evidence="7">Homodimer.</text>
</comment>
<feature type="compositionally biased region" description="Basic and acidic residues" evidence="8">
    <location>
        <begin position="691"/>
        <end position="713"/>
    </location>
</feature>
<dbReference type="Gene3D" id="3.40.140.70">
    <property type="entry name" value="Ubiquitin-like modifier-activating enzyme ATG7 N-terminal domain"/>
    <property type="match status" value="1"/>
</dbReference>
<dbReference type="Gene3D" id="3.40.140.100">
    <property type="entry name" value="Ubiquitin-like modifier-activating enzyme ATG7 C-terminal domain"/>
    <property type="match status" value="1"/>
</dbReference>
<dbReference type="GO" id="GO:0000045">
    <property type="term" value="P:autophagosome assembly"/>
    <property type="evidence" value="ECO:0007669"/>
    <property type="project" value="TreeGrafter"/>
</dbReference>
<dbReference type="GO" id="GO:0006995">
    <property type="term" value="P:cellular response to nitrogen starvation"/>
    <property type="evidence" value="ECO:0007669"/>
    <property type="project" value="TreeGrafter"/>
</dbReference>
<dbReference type="InterPro" id="IPR032197">
    <property type="entry name" value="Atg7_N"/>
</dbReference>
<dbReference type="NCBIfam" id="TIGR01381">
    <property type="entry name" value="E1_like_apg7"/>
    <property type="match status" value="1"/>
</dbReference>
<comment type="caution">
    <text evidence="11">The sequence shown here is derived from an EMBL/GenBank/DDBJ whole genome shotgun (WGS) entry which is preliminary data.</text>
</comment>
<keyword evidence="3 7" id="KW-0813">Transport</keyword>
<feature type="region of interest" description="Disordered" evidence="8">
    <location>
        <begin position="682"/>
        <end position="713"/>
    </location>
</feature>
<dbReference type="Gene3D" id="3.40.50.720">
    <property type="entry name" value="NAD(P)-binding Rossmann-like Domain"/>
    <property type="match status" value="1"/>
</dbReference>
<reference evidence="11 12" key="1">
    <citation type="journal article" date="2012" name="Genome Biol.">
        <title>The genome of the polar eukaryotic microalga coccomyxa subellipsoidea reveals traits of cold adaptation.</title>
        <authorList>
            <person name="Blanc G."/>
            <person name="Agarkova I."/>
            <person name="Grimwood J."/>
            <person name="Kuo A."/>
            <person name="Brueggeman A."/>
            <person name="Dunigan D."/>
            <person name="Gurnon J."/>
            <person name="Ladunga I."/>
            <person name="Lindquist E."/>
            <person name="Lucas S."/>
            <person name="Pangilinan J."/>
            <person name="Proschold T."/>
            <person name="Salamov A."/>
            <person name="Schmutz J."/>
            <person name="Weeks D."/>
            <person name="Yamada T."/>
            <person name="Claverie J.M."/>
            <person name="Grigoriev I."/>
            <person name="Van Etten J."/>
            <person name="Lomsadze A."/>
            <person name="Borodovsky M."/>
        </authorList>
    </citation>
    <scope>NUCLEOTIDE SEQUENCE [LARGE SCALE GENOMIC DNA]</scope>
    <source>
        <strain evidence="11 12">C-169</strain>
    </source>
</reference>
<accession>I0YZG3</accession>
<dbReference type="Pfam" id="PF00899">
    <property type="entry name" value="ThiF"/>
    <property type="match status" value="1"/>
</dbReference>
<dbReference type="InterPro" id="IPR006285">
    <property type="entry name" value="Atg7"/>
</dbReference>
<dbReference type="GO" id="GO:0000422">
    <property type="term" value="P:autophagy of mitochondrion"/>
    <property type="evidence" value="ECO:0007669"/>
    <property type="project" value="TreeGrafter"/>
</dbReference>
<proteinExistence type="inferred from homology"/>
<sequence length="713" mass="76621">MIRGSSLQQRAAPSDAESVLMSASQETILQFGQLQSSVDVAFWAELGNLKLDKMRLSEDPQQITGAHYAKLPSILNELLLDSSGPLVDMTRCGVPGELRNVNTLERFKALQEQRGALLQEAAGQIWQGIYSGAAEADPSLLSRLLLISYADLKLFRFYYWFAFPAIKPPQPIMVRAVQPLQQALGMELSEGVAESCNEWLGTGGRPLFWLMSVSDDNSASSGKHVVLAYMDHSNLQSNPGLLLRNALLMAAVRWRVGHLDVACLRLRRGKVDATASLLLSVSLPAIPEGWGKEAAPAAIGWEPNARGKTGPRVADLGPTMDPRRLASAAVDLNLRLMRWRAAPALDTAKLAATKCLLLGAGTLGCAVARVLLGWGVRHVTFLDSGRVAFSNPVRQSLYEFADCLDGGKPKAAAAAAALQRIFPDVKSEGVQLCIPMPGHPLSPGEVKQAEEDVRQLEELIEAHDVIFLLMDTRESRWLPTLLGAAKNKLVINAALGFESFLVMRHGAGPDAEDAAASSTAQSGSKGWQRLGCYFCNDVVAPLDSTVDRTLEQQCTVARPGLAGIAGSLAVEMCCGVIQHPQGVRAPAACHDPDASSSSADSALPLGPVPHMVRQLGGGFAQHCLVGQAFKQCIACSGAVVTQYREKGWLFILEALQDPHALEDLTGLTELHSSAAALAMMYSDEDSEDEVERLGPDKTDSGEQGDVKDDWLEL</sequence>
<dbReference type="RefSeq" id="XP_005648326.1">
    <property type="nucleotide sequence ID" value="XM_005648269.1"/>
</dbReference>
<evidence type="ECO:0000313" key="11">
    <source>
        <dbReference type="EMBL" id="EIE23782.1"/>
    </source>
</evidence>
<dbReference type="KEGG" id="csl:COCSUDRAFT_36589"/>
<comment type="similarity">
    <text evidence="1 7">Belongs to the ATG7 family.</text>
</comment>
<evidence type="ECO:0000313" key="12">
    <source>
        <dbReference type="Proteomes" id="UP000007264"/>
    </source>
</evidence>
<keyword evidence="12" id="KW-1185">Reference proteome</keyword>
<comment type="function">
    <text evidence="7">E1-like activating enzyme involved in the 2 ubiquitin-like systems required for autophagy.</text>
</comment>
<dbReference type="GO" id="GO:0019779">
    <property type="term" value="F:Atg8 activating enzyme activity"/>
    <property type="evidence" value="ECO:0007669"/>
    <property type="project" value="TreeGrafter"/>
</dbReference>
<dbReference type="STRING" id="574566.I0YZG3"/>
<dbReference type="InterPro" id="IPR000594">
    <property type="entry name" value="ThiF_NAD_FAD-bd"/>
</dbReference>
<evidence type="ECO:0000256" key="7">
    <source>
        <dbReference type="RuleBase" id="RU366022"/>
    </source>
</evidence>
<feature type="active site" description="Glycyl thioester intermediate" evidence="6">
    <location>
        <position position="554"/>
    </location>
</feature>
<dbReference type="GO" id="GO:0019778">
    <property type="term" value="F:Atg12 activating enzyme activity"/>
    <property type="evidence" value="ECO:0007669"/>
    <property type="project" value="TreeGrafter"/>
</dbReference>
<gene>
    <name evidence="11" type="ORF">COCSUDRAFT_36589</name>
</gene>
<evidence type="ECO:0000256" key="6">
    <source>
        <dbReference type="PIRSR" id="PIRSR606285-1"/>
    </source>
</evidence>
<dbReference type="GO" id="GO:0015031">
    <property type="term" value="P:protein transport"/>
    <property type="evidence" value="ECO:0007669"/>
    <property type="project" value="UniProtKB-UniRule"/>
</dbReference>
<dbReference type="Pfam" id="PF16420">
    <property type="entry name" value="ATG7_N"/>
    <property type="match status" value="1"/>
</dbReference>
<evidence type="ECO:0000256" key="4">
    <source>
        <dbReference type="ARBA" id="ARBA00022927"/>
    </source>
</evidence>
<dbReference type="InterPro" id="IPR035985">
    <property type="entry name" value="Ubiquitin-activating_enz"/>
</dbReference>
<keyword evidence="7" id="KW-0963">Cytoplasm</keyword>
<organism evidence="11 12">
    <name type="scientific">Coccomyxa subellipsoidea (strain C-169)</name>
    <name type="common">Green microalga</name>
    <dbReference type="NCBI Taxonomy" id="574566"/>
    <lineage>
        <taxon>Eukaryota</taxon>
        <taxon>Viridiplantae</taxon>
        <taxon>Chlorophyta</taxon>
        <taxon>core chlorophytes</taxon>
        <taxon>Trebouxiophyceae</taxon>
        <taxon>Trebouxiophyceae incertae sedis</taxon>
        <taxon>Coccomyxaceae</taxon>
        <taxon>Coccomyxa</taxon>
        <taxon>Coccomyxa subellipsoidea</taxon>
    </lineage>
</organism>
<evidence type="ECO:0000259" key="9">
    <source>
        <dbReference type="Pfam" id="PF00899"/>
    </source>
</evidence>
<evidence type="ECO:0000256" key="2">
    <source>
        <dbReference type="ARBA" id="ARBA00017647"/>
    </source>
</evidence>
<evidence type="ECO:0000256" key="1">
    <source>
        <dbReference type="ARBA" id="ARBA00010931"/>
    </source>
</evidence>
<dbReference type="eggNOG" id="KOG2337">
    <property type="taxonomic scope" value="Eukaryota"/>
</dbReference>